<accession>A0A134AA88</accession>
<evidence type="ECO:0000313" key="2">
    <source>
        <dbReference type="Proteomes" id="UP000070483"/>
    </source>
</evidence>
<reference evidence="2" key="1">
    <citation type="submission" date="2016-01" db="EMBL/GenBank/DDBJ databases">
        <authorList>
            <person name="Mitreva M."/>
            <person name="Pepin K.H."/>
            <person name="Mihindukulasuriya K.A."/>
            <person name="Fulton R."/>
            <person name="Fronick C."/>
            <person name="O'Laughlin M."/>
            <person name="Miner T."/>
            <person name="Herter B."/>
            <person name="Rosa B.A."/>
            <person name="Cordes M."/>
            <person name="Tomlinson C."/>
            <person name="Wollam A."/>
            <person name="Palsikar V.B."/>
            <person name="Mardis E.R."/>
            <person name="Wilson R.K."/>
        </authorList>
    </citation>
    <scope>NUCLEOTIDE SEQUENCE [LARGE SCALE GENOMIC DNA]</scope>
    <source>
        <strain evidence="2">KA00185</strain>
    </source>
</reference>
<keyword evidence="2" id="KW-1185">Reference proteome</keyword>
<dbReference type="PATRIC" id="fig|157687.3.peg.1273"/>
<comment type="caution">
    <text evidence="1">The sequence shown here is derived from an EMBL/GenBank/DDBJ whole genome shotgun (WGS) entry which is preliminary data.</text>
</comment>
<proteinExistence type="predicted"/>
<dbReference type="Proteomes" id="UP000070483">
    <property type="component" value="Unassembled WGS sequence"/>
</dbReference>
<dbReference type="Pfam" id="PF12639">
    <property type="entry name" value="Colicin-DNase"/>
    <property type="match status" value="1"/>
</dbReference>
<dbReference type="RefSeq" id="WP_060917991.1">
    <property type="nucleotide sequence ID" value="NZ_KQ960077.1"/>
</dbReference>
<protein>
    <recommendedName>
        <fullName evidence="3">HNH endonuclease</fullName>
    </recommendedName>
</protein>
<dbReference type="AlphaFoldDB" id="A0A134AA88"/>
<gene>
    <name evidence="1" type="ORF">HMPREF3180_01278</name>
</gene>
<name>A0A134AA88_9FUSO</name>
<dbReference type="EMBL" id="LSDD01000095">
    <property type="protein sequence ID" value="KXB64639.1"/>
    <property type="molecule type" value="Genomic_DNA"/>
</dbReference>
<evidence type="ECO:0008006" key="3">
    <source>
        <dbReference type="Google" id="ProtNLM"/>
    </source>
</evidence>
<evidence type="ECO:0000313" key="1">
    <source>
        <dbReference type="EMBL" id="KXB64639.1"/>
    </source>
</evidence>
<sequence length="191" mass="21553">MIESMALKLSEAGIEKSSLAEIAKSVENKNMNVSELDEPMVKEIAKGCPIEGNGGNWDGERGNSNWTLDKEYIPQKYNPDGMTFGEILTKFNIENPQIPFKDGYPDFSRISKGEVQIDEFTSLRADNFTQADEKLSKQWGVSPENVSKWRKENRYTWHECEDCKTMQLVPSEIHGNVSHFGGVSIAKSKEV</sequence>
<dbReference type="STRING" id="157687.HMPREF3180_01278"/>
<organism evidence="1 2">
    <name type="scientific">Leptotrichia wadei</name>
    <dbReference type="NCBI Taxonomy" id="157687"/>
    <lineage>
        <taxon>Bacteria</taxon>
        <taxon>Fusobacteriati</taxon>
        <taxon>Fusobacteriota</taxon>
        <taxon>Fusobacteriia</taxon>
        <taxon>Fusobacteriales</taxon>
        <taxon>Leptotrichiaceae</taxon>
        <taxon>Leptotrichia</taxon>
    </lineage>
</organism>
<dbReference type="OrthoDB" id="1453128at2"/>